<reference evidence="1 2" key="1">
    <citation type="submission" date="2018-05" db="EMBL/GenBank/DDBJ databases">
        <title>Draft genome sequence of Scytalidium lignicola DSM 105466, a ubiquitous saprotrophic fungus.</title>
        <authorList>
            <person name="Buettner E."/>
            <person name="Gebauer A.M."/>
            <person name="Hofrichter M."/>
            <person name="Liers C."/>
            <person name="Kellner H."/>
        </authorList>
    </citation>
    <scope>NUCLEOTIDE SEQUENCE [LARGE SCALE GENOMIC DNA]</scope>
    <source>
        <strain evidence="1 2">DSM 105466</strain>
    </source>
</reference>
<dbReference type="EMBL" id="NCSJ02000164">
    <property type="protein sequence ID" value="RFU28430.1"/>
    <property type="molecule type" value="Genomic_DNA"/>
</dbReference>
<name>A0A3E2H4W4_SCYLI</name>
<dbReference type="Proteomes" id="UP000258309">
    <property type="component" value="Unassembled WGS sequence"/>
</dbReference>
<protein>
    <submittedName>
        <fullName evidence="1">Uncharacterized protein</fullName>
    </submittedName>
</protein>
<gene>
    <name evidence="1" type="ORF">B7463_g7928</name>
</gene>
<comment type="caution">
    <text evidence="1">The sequence shown here is derived from an EMBL/GenBank/DDBJ whole genome shotgun (WGS) entry which is preliminary data.</text>
</comment>
<keyword evidence="2" id="KW-1185">Reference proteome</keyword>
<sequence length="72" mass="7230">MSSWNPINCLRTFTLASGPASGSSITAAVTTPSNLAPEAPKVPRAPLAVPALPALPAHLTGVIHALAILPPL</sequence>
<feature type="non-terminal residue" evidence="1">
    <location>
        <position position="1"/>
    </location>
</feature>
<proteinExistence type="predicted"/>
<dbReference type="AlphaFoldDB" id="A0A3E2H4W4"/>
<feature type="non-terminal residue" evidence="1">
    <location>
        <position position="72"/>
    </location>
</feature>
<accession>A0A3E2H4W4</accession>
<evidence type="ECO:0000313" key="1">
    <source>
        <dbReference type="EMBL" id="RFU28430.1"/>
    </source>
</evidence>
<evidence type="ECO:0000313" key="2">
    <source>
        <dbReference type="Proteomes" id="UP000258309"/>
    </source>
</evidence>
<organism evidence="1 2">
    <name type="scientific">Scytalidium lignicola</name>
    <name type="common">Hyphomycete</name>
    <dbReference type="NCBI Taxonomy" id="5539"/>
    <lineage>
        <taxon>Eukaryota</taxon>
        <taxon>Fungi</taxon>
        <taxon>Dikarya</taxon>
        <taxon>Ascomycota</taxon>
        <taxon>Pezizomycotina</taxon>
        <taxon>Leotiomycetes</taxon>
        <taxon>Leotiomycetes incertae sedis</taxon>
        <taxon>Scytalidium</taxon>
    </lineage>
</organism>